<dbReference type="InterPro" id="IPR036397">
    <property type="entry name" value="RNaseH_sf"/>
</dbReference>
<proteinExistence type="predicted"/>
<gene>
    <name evidence="3" type="ORF">BJ976_000270</name>
</gene>
<evidence type="ECO:0000256" key="1">
    <source>
        <dbReference type="SAM" id="MobiDB-lite"/>
    </source>
</evidence>
<feature type="domain" description="RNase H type-1" evidence="2">
    <location>
        <begin position="339"/>
        <end position="483"/>
    </location>
</feature>
<evidence type="ECO:0000313" key="3">
    <source>
        <dbReference type="EMBL" id="MBB4881919.1"/>
    </source>
</evidence>
<feature type="region of interest" description="Disordered" evidence="1">
    <location>
        <begin position="32"/>
        <end position="91"/>
    </location>
</feature>
<protein>
    <submittedName>
        <fullName evidence="3">Ribonuclease HI</fullName>
    </submittedName>
</protein>
<comment type="caution">
    <text evidence="3">The sequence shown here is derived from an EMBL/GenBank/DDBJ whole genome shotgun (WGS) entry which is preliminary data.</text>
</comment>
<accession>A0A7W7L1J6</accession>
<dbReference type="RefSeq" id="WP_229667273.1">
    <property type="nucleotide sequence ID" value="NZ_BMLA01000003.1"/>
</dbReference>
<dbReference type="GO" id="GO:0003676">
    <property type="term" value="F:nucleic acid binding"/>
    <property type="evidence" value="ECO:0007669"/>
    <property type="project" value="InterPro"/>
</dbReference>
<feature type="compositionally biased region" description="Low complexity" evidence="1">
    <location>
        <begin position="64"/>
        <end position="91"/>
    </location>
</feature>
<dbReference type="Proteomes" id="UP000560081">
    <property type="component" value="Unassembled WGS sequence"/>
</dbReference>
<dbReference type="GO" id="GO:0004523">
    <property type="term" value="F:RNA-DNA hybrid ribonuclease activity"/>
    <property type="evidence" value="ECO:0007669"/>
    <property type="project" value="InterPro"/>
</dbReference>
<feature type="region of interest" description="Disordered" evidence="1">
    <location>
        <begin position="126"/>
        <end position="146"/>
    </location>
</feature>
<dbReference type="EMBL" id="JACHMC010000001">
    <property type="protein sequence ID" value="MBB4881919.1"/>
    <property type="molecule type" value="Genomic_DNA"/>
</dbReference>
<dbReference type="InterPro" id="IPR002156">
    <property type="entry name" value="RNaseH_domain"/>
</dbReference>
<keyword evidence="4" id="KW-1185">Reference proteome</keyword>
<dbReference type="AlphaFoldDB" id="A0A7W7L1J6"/>
<sequence length="522" mass="55720">MRSLHFDVDASTPDDLLDALWAFTGPGAQLMGTPTPDGAFVDPDRPTDQSLQDRSGSHLPGSHALRTSLSAQAAARTAGRPAARPGAHAGSSALIRHPSRHAGGLVRLPAVDLTATPWSPAGFLEPAPPLPALPRPAGPRPAPPRMRVRTDGVRVVARPLAMLPGVDHGRALRVDLHPVQDGIVFVARHLELRELGDDVKGTVLTGVVPVTQLDRFWATVAEDLPAGRPVIVRLRTDSDAELLSLLRALAPPELHVVSYRLDESPVGSQRSSYLLPDVDAAAVAASGAVRASLEALRAEQQVAEDATRAGRVLLARRRVERHLRRTAPQLMHSLSFSDPAEVRHVYVDGSVLRGTRTGGAAAVTPSGPWAAHALPGVTLPLEAELEALALGHLLAAWSGHPDERVVIHSDSRAALALLRDAHRERLTLGDARGERIRRALRRLLAAIDLAETAGVEVSTVWVKGHAGTRGNELADDVARSAARNTAAGVEPEDLRRRIGHLVELWETTLGRDLAEDADDPVR</sequence>
<evidence type="ECO:0000259" key="2">
    <source>
        <dbReference type="PROSITE" id="PS50879"/>
    </source>
</evidence>
<dbReference type="InterPro" id="IPR012337">
    <property type="entry name" value="RNaseH-like_sf"/>
</dbReference>
<organism evidence="3 4">
    <name type="scientific">Micrococcus flavus</name>
    <dbReference type="NCBI Taxonomy" id="384602"/>
    <lineage>
        <taxon>Bacteria</taxon>
        <taxon>Bacillati</taxon>
        <taxon>Actinomycetota</taxon>
        <taxon>Actinomycetes</taxon>
        <taxon>Micrococcales</taxon>
        <taxon>Micrococcaceae</taxon>
        <taxon>Micrococcus</taxon>
    </lineage>
</organism>
<dbReference type="SUPFAM" id="SSF53098">
    <property type="entry name" value="Ribonuclease H-like"/>
    <property type="match status" value="1"/>
</dbReference>
<dbReference type="Pfam" id="PF00075">
    <property type="entry name" value="RNase_H"/>
    <property type="match status" value="1"/>
</dbReference>
<dbReference type="Gene3D" id="3.30.420.10">
    <property type="entry name" value="Ribonuclease H-like superfamily/Ribonuclease H"/>
    <property type="match status" value="1"/>
</dbReference>
<dbReference type="PROSITE" id="PS50879">
    <property type="entry name" value="RNASE_H_1"/>
    <property type="match status" value="1"/>
</dbReference>
<evidence type="ECO:0000313" key="4">
    <source>
        <dbReference type="Proteomes" id="UP000560081"/>
    </source>
</evidence>
<reference evidence="3 4" key="1">
    <citation type="submission" date="2020-08" db="EMBL/GenBank/DDBJ databases">
        <title>Sequencing the genomes of 1000 actinobacteria strains.</title>
        <authorList>
            <person name="Klenk H.-P."/>
        </authorList>
    </citation>
    <scope>NUCLEOTIDE SEQUENCE [LARGE SCALE GENOMIC DNA]</scope>
    <source>
        <strain evidence="3 4">DSM 19079</strain>
    </source>
</reference>
<feature type="compositionally biased region" description="Pro residues" evidence="1">
    <location>
        <begin position="126"/>
        <end position="144"/>
    </location>
</feature>
<name>A0A7W7L1J6_9MICC</name>